<gene>
    <name evidence="3" type="ORF">UFOVP744_22</name>
</gene>
<dbReference type="Gene3D" id="3.10.350.10">
    <property type="entry name" value="LysM domain"/>
    <property type="match status" value="1"/>
</dbReference>
<evidence type="ECO:0000259" key="2">
    <source>
        <dbReference type="PROSITE" id="PS51782"/>
    </source>
</evidence>
<dbReference type="PROSITE" id="PS51782">
    <property type="entry name" value="LYSM"/>
    <property type="match status" value="1"/>
</dbReference>
<dbReference type="InterPro" id="IPR018392">
    <property type="entry name" value="LysM"/>
</dbReference>
<feature type="coiled-coil region" evidence="1">
    <location>
        <begin position="154"/>
        <end position="208"/>
    </location>
</feature>
<dbReference type="Pfam" id="PF01476">
    <property type="entry name" value="LysM"/>
    <property type="match status" value="1"/>
</dbReference>
<organism evidence="3">
    <name type="scientific">uncultured Caudovirales phage</name>
    <dbReference type="NCBI Taxonomy" id="2100421"/>
    <lineage>
        <taxon>Viruses</taxon>
        <taxon>Duplodnaviria</taxon>
        <taxon>Heunggongvirae</taxon>
        <taxon>Uroviricota</taxon>
        <taxon>Caudoviricetes</taxon>
        <taxon>Peduoviridae</taxon>
        <taxon>Maltschvirus</taxon>
        <taxon>Maltschvirus maltsch</taxon>
    </lineage>
</organism>
<protein>
    <submittedName>
        <fullName evidence="3">LysM domain containing protein</fullName>
    </submittedName>
</protein>
<accession>A0A6J7X7Y8</accession>
<keyword evidence="1" id="KW-0175">Coiled coil</keyword>
<dbReference type="InterPro" id="IPR036779">
    <property type="entry name" value="LysM_dom_sf"/>
</dbReference>
<reference evidence="3" key="1">
    <citation type="submission" date="2020-05" db="EMBL/GenBank/DDBJ databases">
        <authorList>
            <person name="Chiriac C."/>
            <person name="Salcher M."/>
            <person name="Ghai R."/>
            <person name="Kavagutti S V."/>
        </authorList>
    </citation>
    <scope>NUCLEOTIDE SEQUENCE</scope>
</reference>
<feature type="domain" description="LysM" evidence="2">
    <location>
        <begin position="12"/>
        <end position="57"/>
    </location>
</feature>
<dbReference type="EMBL" id="LR798338">
    <property type="protein sequence ID" value="CAB5224848.1"/>
    <property type="molecule type" value="Genomic_DNA"/>
</dbReference>
<name>A0A6J7X7Y8_9CAUD</name>
<dbReference type="SMART" id="SM00257">
    <property type="entry name" value="LysM"/>
    <property type="match status" value="1"/>
</dbReference>
<dbReference type="SUPFAM" id="SSF54106">
    <property type="entry name" value="LysM domain"/>
    <property type="match status" value="1"/>
</dbReference>
<proteinExistence type="predicted"/>
<sequence>MAAPKPTVPIASTTKVTSGQTISAIAAKAGVSVAAVAAANPQISNLNKINVGQKVNIPVVNTATKTATSTYAGGVTGGTNPFSPTSGVSAAKLETISKAAGITPVSGSATGVGATGATGNAAADAAAKAAADAAAKAAADAAAKAAADAAAKAAADAEAKAKAEAEAKAKAEADARAAELERIKAELLAASEAEKAALLAQLAAAQAAADAAAAAAANAANANAAAIAAANAAAANATVLAAQQKAAEDAVKAAAEAERVAAQRESIGKIISDRFAKYGLASLGAKVLDLARQGYSEDTITLELQSTPEYQQRFAANAQRIKKGLSVLTPAEYLSNEDAYRQTLRAYGLTQFDNDAYVRQFIENDVSPSELSTRVSMAVQRVQNADPAIARTLKDYYGIGSADMVAYVLDPNQQLPKIQRQIAAAEIGVAARVQGLETGVSVAEQLAAQGITQAEAQKGYATIADILPTAQKLSEIYGTTLPGYNQAEAEQEVFNTLASAQRKRRALTEREIATFSGKAGTTKASLTSTTGGQI</sequence>
<evidence type="ECO:0000256" key="1">
    <source>
        <dbReference type="SAM" id="Coils"/>
    </source>
</evidence>
<evidence type="ECO:0000313" key="3">
    <source>
        <dbReference type="EMBL" id="CAB5224848.1"/>
    </source>
</evidence>